<evidence type="ECO:0000256" key="1">
    <source>
        <dbReference type="SAM" id="SignalP"/>
    </source>
</evidence>
<name>A0ABT4AHA9_9BACT</name>
<gene>
    <name evidence="2" type="ORF">OV287_42080</name>
</gene>
<dbReference type="EMBL" id="JAPNKA010000001">
    <property type="protein sequence ID" value="MCY1081058.1"/>
    <property type="molecule type" value="Genomic_DNA"/>
</dbReference>
<accession>A0ABT4AHA9</accession>
<organism evidence="2 3">
    <name type="scientific">Archangium lansingense</name>
    <dbReference type="NCBI Taxonomy" id="2995310"/>
    <lineage>
        <taxon>Bacteria</taxon>
        <taxon>Pseudomonadati</taxon>
        <taxon>Myxococcota</taxon>
        <taxon>Myxococcia</taxon>
        <taxon>Myxococcales</taxon>
        <taxon>Cystobacterineae</taxon>
        <taxon>Archangiaceae</taxon>
        <taxon>Archangium</taxon>
    </lineage>
</organism>
<protein>
    <submittedName>
        <fullName evidence="2">Uncharacterized protein</fullName>
    </submittedName>
</protein>
<evidence type="ECO:0000313" key="3">
    <source>
        <dbReference type="Proteomes" id="UP001207654"/>
    </source>
</evidence>
<feature type="chain" id="PRO_5045563773" evidence="1">
    <location>
        <begin position="24"/>
        <end position="427"/>
    </location>
</feature>
<reference evidence="2 3" key="1">
    <citation type="submission" date="2022-11" db="EMBL/GenBank/DDBJ databases">
        <title>Minimal conservation of predation-associated metabolite biosynthetic gene clusters underscores biosynthetic potential of Myxococcota including descriptions for ten novel species: Archangium lansinium sp. nov., Myxococcus landrumus sp. nov., Nannocystis bai.</title>
        <authorList>
            <person name="Ahearne A."/>
            <person name="Stevens C."/>
            <person name="Phillips K."/>
        </authorList>
    </citation>
    <scope>NUCLEOTIDE SEQUENCE [LARGE SCALE GENOMIC DNA]</scope>
    <source>
        <strain evidence="2 3">MIWBW</strain>
    </source>
</reference>
<comment type="caution">
    <text evidence="2">The sequence shown here is derived from an EMBL/GenBank/DDBJ whole genome shotgun (WGS) entry which is preliminary data.</text>
</comment>
<evidence type="ECO:0000313" key="2">
    <source>
        <dbReference type="EMBL" id="MCY1081058.1"/>
    </source>
</evidence>
<dbReference type="RefSeq" id="WP_267539673.1">
    <property type="nucleotide sequence ID" value="NZ_JAPNKA010000001.1"/>
</dbReference>
<proteinExistence type="predicted"/>
<feature type="signal peptide" evidence="1">
    <location>
        <begin position="1"/>
        <end position="23"/>
    </location>
</feature>
<keyword evidence="3" id="KW-1185">Reference proteome</keyword>
<sequence>MKKALLSAAVAAVSVVSSTQAVAAPMSPSSGNVAQYFSPIVQDAFTLLADTDDPLLVYYIPRRGGVAVQYPLSTSPVPRFQLNAYTPFSGFFAYQELTNLNGTLSTTSDLGMLQQLQSEASAQGMYITPAPASKAKTRFLVAGYEVTTGRIDVACTHEFIEVVTPSGAIRQVPVPKCFTRQDPTQPYDLDTNVMYRFTSTNASSGSVVAQDISFQATTLPGWVNHLRFLMATGGQWDHILTAKIDWEIKTQDINRQARFYVNWQVLFERAGIFAAYHANSCVDTEVRTFFEQLVTCGAENTCGLRLEYQQTNGTWGPLAPSGSNPANMVTSVQRRLQDELFNEVRKYTTPVPGQVLDQRTAAFTLRANYDKLSLNKNELIYVTYNPGVTNVSAATTLNISCLLGGFEQGSVTWNMYDAGCRAMLGQP</sequence>
<keyword evidence="1" id="KW-0732">Signal</keyword>
<dbReference type="Proteomes" id="UP001207654">
    <property type="component" value="Unassembled WGS sequence"/>
</dbReference>